<protein>
    <submittedName>
        <fullName evidence="4">Reverse transcriptase domain-containing protein</fullName>
    </submittedName>
</protein>
<dbReference type="SUPFAM" id="SSF56219">
    <property type="entry name" value="DNase I-like"/>
    <property type="match status" value="1"/>
</dbReference>
<accession>A0A183SI91</accession>
<feature type="region of interest" description="Disordered" evidence="1">
    <location>
        <begin position="1"/>
        <end position="23"/>
    </location>
</feature>
<dbReference type="PANTHER" id="PTHR47027">
    <property type="entry name" value="REVERSE TRANSCRIPTASE DOMAIN-CONTAINING PROTEIN"/>
    <property type="match status" value="1"/>
</dbReference>
<reference evidence="4" key="1">
    <citation type="submission" date="2016-06" db="UniProtKB">
        <authorList>
            <consortium name="WormBaseParasite"/>
        </authorList>
    </citation>
    <scope>IDENTIFICATION</scope>
</reference>
<evidence type="ECO:0000256" key="1">
    <source>
        <dbReference type="SAM" id="MobiDB-lite"/>
    </source>
</evidence>
<sequence length="349" mass="39443">MVEKLKQTTISPSPSPTPYPSGCSGEFDHTSSLAYSCPFRQSEERPAGTEEGTSRSEVRAGYIFFWSGRPKAWQRDARVAFAIRNEIMGRLPYPPQGINDRLMSLGLLLRGDKFTTIISAYGFPMKSSDVAKEKFYEDLPAILVTVLMVDMLIVLGDFNARIGIDHAAWQGVLSPVVSSAFGRGRRPRGCTLGRGAGSCWTMYSSGGEFERMIFAARQLQEKFQEMRIHIYTTFVDLTKAFDMVNHHELWKIMQKFGCPERFTHMVRQLHDGMTVLMFSAMLMDSYHDGHPGIHSTYRTDRHLLKSQRMQASTRVSTTTVHDLLFADDCALNTEMEDDMQRSMNLFAAG</sequence>
<proteinExistence type="predicted"/>
<evidence type="ECO:0000313" key="2">
    <source>
        <dbReference type="EMBL" id="VDL90324.1"/>
    </source>
</evidence>
<dbReference type="InterPro" id="IPR036691">
    <property type="entry name" value="Endo/exonu/phosph_ase_sf"/>
</dbReference>
<organism evidence="4">
    <name type="scientific">Schistocephalus solidus</name>
    <name type="common">Tapeworm</name>
    <dbReference type="NCBI Taxonomy" id="70667"/>
    <lineage>
        <taxon>Eukaryota</taxon>
        <taxon>Metazoa</taxon>
        <taxon>Spiralia</taxon>
        <taxon>Lophotrochozoa</taxon>
        <taxon>Platyhelminthes</taxon>
        <taxon>Cestoda</taxon>
        <taxon>Eucestoda</taxon>
        <taxon>Diphyllobothriidea</taxon>
        <taxon>Diphyllobothriidae</taxon>
        <taxon>Schistocephalus</taxon>
    </lineage>
</organism>
<dbReference type="WBParaSite" id="SSLN_0000407501-mRNA-1">
    <property type="protein sequence ID" value="SSLN_0000407501-mRNA-1"/>
    <property type="gene ID" value="SSLN_0000407501"/>
</dbReference>
<evidence type="ECO:0000313" key="3">
    <source>
        <dbReference type="Proteomes" id="UP000275846"/>
    </source>
</evidence>
<evidence type="ECO:0000313" key="4">
    <source>
        <dbReference type="WBParaSite" id="SSLN_0000407501-mRNA-1"/>
    </source>
</evidence>
<keyword evidence="3" id="KW-1185">Reference proteome</keyword>
<dbReference type="Gene3D" id="3.60.10.10">
    <property type="entry name" value="Endonuclease/exonuclease/phosphatase"/>
    <property type="match status" value="1"/>
</dbReference>
<dbReference type="EMBL" id="UYSU01032696">
    <property type="protein sequence ID" value="VDL90324.1"/>
    <property type="molecule type" value="Genomic_DNA"/>
</dbReference>
<gene>
    <name evidence="2" type="ORF">SSLN_LOCUS3939</name>
</gene>
<dbReference type="Proteomes" id="UP000275846">
    <property type="component" value="Unassembled WGS sequence"/>
</dbReference>
<dbReference type="AlphaFoldDB" id="A0A183SI91"/>
<dbReference type="OrthoDB" id="786357at2759"/>
<name>A0A183SI91_SCHSO</name>
<dbReference type="PANTHER" id="PTHR47027:SF26">
    <property type="entry name" value="REVERSE TRANSCRIPTASE DOMAIN-CONTAINING PROTEIN"/>
    <property type="match status" value="1"/>
</dbReference>
<reference evidence="2 3" key="2">
    <citation type="submission" date="2018-11" db="EMBL/GenBank/DDBJ databases">
        <authorList>
            <consortium name="Pathogen Informatics"/>
        </authorList>
    </citation>
    <scope>NUCLEOTIDE SEQUENCE [LARGE SCALE GENOMIC DNA]</scope>
    <source>
        <strain evidence="2 3">NST_G2</strain>
    </source>
</reference>